<accession>A0ABS6D9M4</accession>
<keyword evidence="6 10" id="KW-0067">ATP-binding</keyword>
<evidence type="ECO:0000256" key="2">
    <source>
        <dbReference type="ARBA" id="ARBA00022475"/>
    </source>
</evidence>
<dbReference type="InterPro" id="IPR003593">
    <property type="entry name" value="AAA+_ATPase"/>
</dbReference>
<proteinExistence type="predicted"/>
<comment type="caution">
    <text evidence="10">The sequence shown here is derived from an EMBL/GenBank/DDBJ whole genome shotgun (WGS) entry which is preliminary data.</text>
</comment>
<gene>
    <name evidence="10" type="ORF">HGO97_020245</name>
</gene>
<feature type="domain" description="ABC transporter" evidence="9">
    <location>
        <begin position="6"/>
        <end position="241"/>
    </location>
</feature>
<evidence type="ECO:0000256" key="3">
    <source>
        <dbReference type="ARBA" id="ARBA00022597"/>
    </source>
</evidence>
<keyword evidence="2" id="KW-1003">Cell membrane</keyword>
<keyword evidence="5" id="KW-0547">Nucleotide-binding</keyword>
<dbReference type="Pfam" id="PF00005">
    <property type="entry name" value="ABC_tran"/>
    <property type="match status" value="2"/>
</dbReference>
<keyword evidence="8" id="KW-0472">Membrane</keyword>
<evidence type="ECO:0000256" key="8">
    <source>
        <dbReference type="ARBA" id="ARBA00023136"/>
    </source>
</evidence>
<dbReference type="RefSeq" id="WP_216244721.1">
    <property type="nucleotide sequence ID" value="NZ_JABACJ020000028.1"/>
</dbReference>
<evidence type="ECO:0000256" key="7">
    <source>
        <dbReference type="ARBA" id="ARBA00022967"/>
    </source>
</evidence>
<dbReference type="CDD" id="cd03216">
    <property type="entry name" value="ABC_Carb_Monos_I"/>
    <property type="match status" value="1"/>
</dbReference>
<keyword evidence="4" id="KW-0677">Repeat</keyword>
<keyword evidence="11" id="KW-1185">Reference proteome</keyword>
<dbReference type="GO" id="GO:0005524">
    <property type="term" value="F:ATP binding"/>
    <property type="evidence" value="ECO:0007669"/>
    <property type="project" value="UniProtKB-KW"/>
</dbReference>
<dbReference type="InterPro" id="IPR003439">
    <property type="entry name" value="ABC_transporter-like_ATP-bd"/>
</dbReference>
<dbReference type="Proteomes" id="UP000723714">
    <property type="component" value="Unassembled WGS sequence"/>
</dbReference>
<evidence type="ECO:0000256" key="1">
    <source>
        <dbReference type="ARBA" id="ARBA00022448"/>
    </source>
</evidence>
<dbReference type="EMBL" id="JABACJ020000028">
    <property type="protein sequence ID" value="MBU3878136.1"/>
    <property type="molecule type" value="Genomic_DNA"/>
</dbReference>
<dbReference type="PROSITE" id="PS50893">
    <property type="entry name" value="ABC_TRANSPORTER_2"/>
    <property type="match status" value="2"/>
</dbReference>
<evidence type="ECO:0000256" key="5">
    <source>
        <dbReference type="ARBA" id="ARBA00022741"/>
    </source>
</evidence>
<reference evidence="10 11" key="1">
    <citation type="submission" date="2021-06" db="EMBL/GenBank/DDBJ databases">
        <title>Faecalicatena sp. nov. isolated from porcine feces.</title>
        <authorList>
            <person name="Oh B.S."/>
            <person name="Lee J.H."/>
        </authorList>
    </citation>
    <scope>NUCLEOTIDE SEQUENCE [LARGE SCALE GENOMIC DNA]</scope>
    <source>
        <strain evidence="10 11">AGMB00832</strain>
    </source>
</reference>
<keyword evidence="1" id="KW-0813">Transport</keyword>
<evidence type="ECO:0000313" key="10">
    <source>
        <dbReference type="EMBL" id="MBU3878136.1"/>
    </source>
</evidence>
<keyword evidence="7" id="KW-1278">Translocase</keyword>
<dbReference type="InterPro" id="IPR017871">
    <property type="entry name" value="ABC_transporter-like_CS"/>
</dbReference>
<organism evidence="10 11">
    <name type="scientific">Faecalicatena faecalis</name>
    <dbReference type="NCBI Taxonomy" id="2726362"/>
    <lineage>
        <taxon>Bacteria</taxon>
        <taxon>Bacillati</taxon>
        <taxon>Bacillota</taxon>
        <taxon>Clostridia</taxon>
        <taxon>Lachnospirales</taxon>
        <taxon>Lachnospiraceae</taxon>
        <taxon>Faecalicatena</taxon>
    </lineage>
</organism>
<dbReference type="PROSITE" id="PS00211">
    <property type="entry name" value="ABC_TRANSPORTER_1"/>
    <property type="match status" value="1"/>
</dbReference>
<protein>
    <submittedName>
        <fullName evidence="10">Sugar ABC transporter ATP-binding protein</fullName>
    </submittedName>
</protein>
<evidence type="ECO:0000313" key="11">
    <source>
        <dbReference type="Proteomes" id="UP000723714"/>
    </source>
</evidence>
<dbReference type="PANTHER" id="PTHR43790">
    <property type="entry name" value="CARBOHYDRATE TRANSPORT ATP-BINDING PROTEIN MG119-RELATED"/>
    <property type="match status" value="1"/>
</dbReference>
<keyword evidence="3" id="KW-0762">Sugar transport</keyword>
<sequence length="494" mass="54974">MQDNLLVMKDIVKTYSGTVALNHMQLTVRRGTVHALLGENGAGKSTLIKTLAGAIRPDSGTIEYEGQTYQGFEPKQALELGIGVVYQEFNLVPYLTVADNMFLGNEPVKGIHLNRKQYYKKAKEIFEMLGVDVDVKAQVKNLPVAYQQMVEIAKTASKQVKLLILDEPTAALSDSEVNALFQLIRRLKKQGVSIIYISHRMEELDEIADDVTILRDGEYVETLPIGSCTREQLIAKMVGRELGKQFPQGHFGTDKVVLKVEHLQNSYVKDVSFELHEGEILGFGGLVGAGRTEVARAIFGADYATGKIEVMGKVVTIRSPREAIQNGIAFITENRKTEGLILKRSIRENITISSLDKVIRHKPTIHKKEEIKLAQEYADKLKTKCAGLEYLVSSLSGGNQQKVVLAKWLLTDSKIIIFDEPTRGIDIGVKQEIYQIMKDLAKQGISIIMISSEMPELIGISDRIIIMRHGKIAGEVNSEDCTQEQILDIALHED</sequence>
<evidence type="ECO:0000256" key="6">
    <source>
        <dbReference type="ARBA" id="ARBA00022840"/>
    </source>
</evidence>
<evidence type="ECO:0000256" key="4">
    <source>
        <dbReference type="ARBA" id="ARBA00022737"/>
    </source>
</evidence>
<name>A0ABS6D9M4_9FIRM</name>
<evidence type="ECO:0000259" key="9">
    <source>
        <dbReference type="PROSITE" id="PS50893"/>
    </source>
</evidence>
<dbReference type="SMART" id="SM00382">
    <property type="entry name" value="AAA"/>
    <property type="match status" value="2"/>
</dbReference>
<feature type="domain" description="ABC transporter" evidence="9">
    <location>
        <begin position="251"/>
        <end position="494"/>
    </location>
</feature>
<dbReference type="CDD" id="cd03215">
    <property type="entry name" value="ABC_Carb_Monos_II"/>
    <property type="match status" value="1"/>
</dbReference>
<dbReference type="InterPro" id="IPR050107">
    <property type="entry name" value="ABC_carbohydrate_import_ATPase"/>
</dbReference>
<dbReference type="PANTHER" id="PTHR43790:SF3">
    <property type="entry name" value="D-ALLOSE IMPORT ATP-BINDING PROTEIN ALSA-RELATED"/>
    <property type="match status" value="1"/>
</dbReference>